<dbReference type="AlphaFoldDB" id="A0A8T2QXW0"/>
<keyword evidence="2" id="KW-1185">Reference proteome</keyword>
<reference evidence="1" key="1">
    <citation type="submission" date="2021-08" db="EMBL/GenBank/DDBJ databases">
        <title>WGS assembly of Ceratopteris richardii.</title>
        <authorList>
            <person name="Marchant D.B."/>
            <person name="Chen G."/>
            <person name="Jenkins J."/>
            <person name="Shu S."/>
            <person name="Leebens-Mack J."/>
            <person name="Grimwood J."/>
            <person name="Schmutz J."/>
            <person name="Soltis P."/>
            <person name="Soltis D."/>
            <person name="Chen Z.-H."/>
        </authorList>
    </citation>
    <scope>NUCLEOTIDE SEQUENCE</scope>
    <source>
        <strain evidence="1">Whitten #5841</strain>
        <tissue evidence="1">Leaf</tissue>
    </source>
</reference>
<evidence type="ECO:0000313" key="2">
    <source>
        <dbReference type="Proteomes" id="UP000825935"/>
    </source>
</evidence>
<accession>A0A8T2QXW0</accession>
<gene>
    <name evidence="1" type="ORF">KP509_31G049900</name>
</gene>
<dbReference type="Proteomes" id="UP000825935">
    <property type="component" value="Chromosome 31"/>
</dbReference>
<proteinExistence type="predicted"/>
<organism evidence="1 2">
    <name type="scientific">Ceratopteris richardii</name>
    <name type="common">Triangle waterfern</name>
    <dbReference type="NCBI Taxonomy" id="49495"/>
    <lineage>
        <taxon>Eukaryota</taxon>
        <taxon>Viridiplantae</taxon>
        <taxon>Streptophyta</taxon>
        <taxon>Embryophyta</taxon>
        <taxon>Tracheophyta</taxon>
        <taxon>Polypodiopsida</taxon>
        <taxon>Polypodiidae</taxon>
        <taxon>Polypodiales</taxon>
        <taxon>Pteridineae</taxon>
        <taxon>Pteridaceae</taxon>
        <taxon>Parkerioideae</taxon>
        <taxon>Ceratopteris</taxon>
    </lineage>
</organism>
<protein>
    <submittedName>
        <fullName evidence="1">Uncharacterized protein</fullName>
    </submittedName>
</protein>
<dbReference type="EMBL" id="CM035436">
    <property type="protein sequence ID" value="KAH7288919.1"/>
    <property type="molecule type" value="Genomic_DNA"/>
</dbReference>
<sequence length="152" mass="16664">MRARMGFDPDPKKRTFRRASLNFRCPELNSSWQTHVDPFSLTKVRALNTDGAIQARRDDALRTWNQHAILYVCKLQMIGLSMNKIRIKILVLKQRAAASSPSMKQGIVRTAHVSAKNGKSSLYSPHPSVCQSSSGPAAAAGATTTVISLKAT</sequence>
<evidence type="ECO:0000313" key="1">
    <source>
        <dbReference type="EMBL" id="KAH7288919.1"/>
    </source>
</evidence>
<name>A0A8T2QXW0_CERRI</name>
<comment type="caution">
    <text evidence="1">The sequence shown here is derived from an EMBL/GenBank/DDBJ whole genome shotgun (WGS) entry which is preliminary data.</text>
</comment>